<organism evidence="1 2">
    <name type="scientific">Nostoc flagelliforme FACHB-838</name>
    <dbReference type="NCBI Taxonomy" id="2692904"/>
    <lineage>
        <taxon>Bacteria</taxon>
        <taxon>Bacillati</taxon>
        <taxon>Cyanobacteriota</taxon>
        <taxon>Cyanophyceae</taxon>
        <taxon>Nostocales</taxon>
        <taxon>Nostocaceae</taxon>
        <taxon>Nostoc</taxon>
    </lineage>
</organism>
<evidence type="ECO:0000313" key="2">
    <source>
        <dbReference type="Proteomes" id="UP000623440"/>
    </source>
</evidence>
<accession>A0ABR8DVU5</accession>
<keyword evidence="2" id="KW-1185">Reference proteome</keyword>
<proteinExistence type="predicted"/>
<name>A0ABR8DVU5_9NOSO</name>
<protein>
    <submittedName>
        <fullName evidence="1">Uncharacterized protein</fullName>
    </submittedName>
</protein>
<dbReference type="Proteomes" id="UP000623440">
    <property type="component" value="Unassembled WGS sequence"/>
</dbReference>
<dbReference type="EMBL" id="JACJSI010000096">
    <property type="protein sequence ID" value="MBD2533455.1"/>
    <property type="molecule type" value="Genomic_DNA"/>
</dbReference>
<gene>
    <name evidence="1" type="ORF">H6G97_29395</name>
</gene>
<comment type="caution">
    <text evidence="1">The sequence shown here is derived from an EMBL/GenBank/DDBJ whole genome shotgun (WGS) entry which is preliminary data.</text>
</comment>
<reference evidence="1 2" key="1">
    <citation type="journal article" date="2020" name="ISME J.">
        <title>Comparative genomics reveals insights into cyanobacterial evolution and habitat adaptation.</title>
        <authorList>
            <person name="Chen M.Y."/>
            <person name="Teng W.K."/>
            <person name="Zhao L."/>
            <person name="Hu C.X."/>
            <person name="Zhou Y.K."/>
            <person name="Han B.P."/>
            <person name="Song L.R."/>
            <person name="Shu W.S."/>
        </authorList>
    </citation>
    <scope>NUCLEOTIDE SEQUENCE [LARGE SCALE GENOMIC DNA]</scope>
    <source>
        <strain evidence="1 2">FACHB-838</strain>
    </source>
</reference>
<sequence length="69" mass="7898">MSRFDGVNEMDYKGCTIKTMEDSRGRWDWKIDTKYTSLIIITDSGNAYSEDAAIRQAKEGIDEAVRSAW</sequence>
<evidence type="ECO:0000313" key="1">
    <source>
        <dbReference type="EMBL" id="MBD2533455.1"/>
    </source>
</evidence>
<dbReference type="RefSeq" id="WP_190944021.1">
    <property type="nucleotide sequence ID" value="NZ_JACJSI010000096.1"/>
</dbReference>